<accession>A0A382BC01</accession>
<dbReference type="PANTHER" id="PTHR43179:SF12">
    <property type="entry name" value="GALACTOFURANOSYLTRANSFERASE GLFT2"/>
    <property type="match status" value="1"/>
</dbReference>
<dbReference type="InterPro" id="IPR029044">
    <property type="entry name" value="Nucleotide-diphossugar_trans"/>
</dbReference>
<keyword evidence="3" id="KW-0808">Transferase</keyword>
<protein>
    <recommendedName>
        <fullName evidence="4">Glycosyltransferase 2-like domain-containing protein</fullName>
    </recommendedName>
</protein>
<evidence type="ECO:0000256" key="1">
    <source>
        <dbReference type="ARBA" id="ARBA00006739"/>
    </source>
</evidence>
<reference evidence="5" key="1">
    <citation type="submission" date="2018-05" db="EMBL/GenBank/DDBJ databases">
        <authorList>
            <person name="Lanie J.A."/>
            <person name="Ng W.-L."/>
            <person name="Kazmierczak K.M."/>
            <person name="Andrzejewski T.M."/>
            <person name="Davidsen T.M."/>
            <person name="Wayne K.J."/>
            <person name="Tettelin H."/>
            <person name="Glass J.I."/>
            <person name="Rusch D."/>
            <person name="Podicherti R."/>
            <person name="Tsui H.-C.T."/>
            <person name="Winkler M.E."/>
        </authorList>
    </citation>
    <scope>NUCLEOTIDE SEQUENCE</scope>
</reference>
<dbReference type="PANTHER" id="PTHR43179">
    <property type="entry name" value="RHAMNOSYLTRANSFERASE WBBL"/>
    <property type="match status" value="1"/>
</dbReference>
<dbReference type="InterPro" id="IPR001173">
    <property type="entry name" value="Glyco_trans_2-like"/>
</dbReference>
<proteinExistence type="inferred from homology"/>
<gene>
    <name evidence="5" type="ORF">METZ01_LOCUS164179</name>
</gene>
<dbReference type="AlphaFoldDB" id="A0A382BC01"/>
<evidence type="ECO:0000313" key="5">
    <source>
        <dbReference type="EMBL" id="SVB11325.1"/>
    </source>
</evidence>
<feature type="non-terminal residue" evidence="5">
    <location>
        <position position="1"/>
    </location>
</feature>
<sequence>YLQMGKNLGYGVANNRGMEWALANGADYVLIVNNDAIVLPSAIDRLVETAESGKDVGIVAPFIGYHDDVETGWFAGGRFSRLRGLGVHRVTKATASLTEPEEISFATGCVCLISAEVIRDVGAFAEDFFAYVEDAELCVRIRRAGYRILFEPRAKALHRTPRIEEDPAPYKIRLRDRNRRRVIRRHFGLLVRIPFLARFFITRIILLVRYSVRLDWPRAVAVVQGMIEP</sequence>
<evidence type="ECO:0000256" key="2">
    <source>
        <dbReference type="ARBA" id="ARBA00022676"/>
    </source>
</evidence>
<organism evidence="5">
    <name type="scientific">marine metagenome</name>
    <dbReference type="NCBI Taxonomy" id="408172"/>
    <lineage>
        <taxon>unclassified sequences</taxon>
        <taxon>metagenomes</taxon>
        <taxon>ecological metagenomes</taxon>
    </lineage>
</organism>
<feature type="domain" description="Glycosyltransferase 2-like" evidence="4">
    <location>
        <begin position="1"/>
        <end position="121"/>
    </location>
</feature>
<name>A0A382BC01_9ZZZZ</name>
<dbReference type="EMBL" id="UINC01029124">
    <property type="protein sequence ID" value="SVB11325.1"/>
    <property type="molecule type" value="Genomic_DNA"/>
</dbReference>
<keyword evidence="2" id="KW-0328">Glycosyltransferase</keyword>
<comment type="similarity">
    <text evidence="1">Belongs to the glycosyltransferase 2 family.</text>
</comment>
<dbReference type="Gene3D" id="3.90.550.10">
    <property type="entry name" value="Spore Coat Polysaccharide Biosynthesis Protein SpsA, Chain A"/>
    <property type="match status" value="1"/>
</dbReference>
<evidence type="ECO:0000259" key="4">
    <source>
        <dbReference type="Pfam" id="PF00535"/>
    </source>
</evidence>
<dbReference type="GO" id="GO:0016757">
    <property type="term" value="F:glycosyltransferase activity"/>
    <property type="evidence" value="ECO:0007669"/>
    <property type="project" value="UniProtKB-KW"/>
</dbReference>
<evidence type="ECO:0000256" key="3">
    <source>
        <dbReference type="ARBA" id="ARBA00022679"/>
    </source>
</evidence>
<dbReference type="Pfam" id="PF00535">
    <property type="entry name" value="Glycos_transf_2"/>
    <property type="match status" value="1"/>
</dbReference>
<dbReference type="SUPFAM" id="SSF53448">
    <property type="entry name" value="Nucleotide-diphospho-sugar transferases"/>
    <property type="match status" value="1"/>
</dbReference>